<dbReference type="RefSeq" id="WP_114350291.1">
    <property type="nucleotide sequence ID" value="NZ_QPJL01000021.1"/>
</dbReference>
<name>A0A368YK38_9RHOB</name>
<gene>
    <name evidence="1" type="ORF">DFP89_1218</name>
</gene>
<organism evidence="1 2">
    <name type="scientific">Paracoccus lutimaris</name>
    <dbReference type="NCBI Taxonomy" id="1490030"/>
    <lineage>
        <taxon>Bacteria</taxon>
        <taxon>Pseudomonadati</taxon>
        <taxon>Pseudomonadota</taxon>
        <taxon>Alphaproteobacteria</taxon>
        <taxon>Rhodobacterales</taxon>
        <taxon>Paracoccaceae</taxon>
        <taxon>Paracoccus</taxon>
    </lineage>
</organism>
<keyword evidence="2" id="KW-1185">Reference proteome</keyword>
<proteinExistence type="predicted"/>
<dbReference type="EMBL" id="QPJL01000021">
    <property type="protein sequence ID" value="RCW79979.1"/>
    <property type="molecule type" value="Genomic_DNA"/>
</dbReference>
<protein>
    <submittedName>
        <fullName evidence="1">Uncharacterized protein</fullName>
    </submittedName>
</protein>
<accession>A0A368YK38</accession>
<sequence>MSRTLAARLSKLEARKAKRVPREICVIGIRFPDRFEEDENGVWRRKSYFTEETYAEFARNQQSRLLAELAEFAAQLDEGDDNDAQAESLPIVGIMTERAPLPPGHKGKRYLHTTKGGKQFETDTHTGQTVEIK</sequence>
<evidence type="ECO:0000313" key="1">
    <source>
        <dbReference type="EMBL" id="RCW79979.1"/>
    </source>
</evidence>
<reference evidence="1 2" key="1">
    <citation type="submission" date="2018-07" db="EMBL/GenBank/DDBJ databases">
        <title>Genomic Encyclopedia of Type Strains, Phase III (KMG-III): the genomes of soil and plant-associated and newly described type strains.</title>
        <authorList>
            <person name="Whitman W."/>
        </authorList>
    </citation>
    <scope>NUCLEOTIDE SEQUENCE [LARGE SCALE GENOMIC DNA]</scope>
    <source>
        <strain evidence="1 2">CECT 8525</strain>
    </source>
</reference>
<dbReference type="AlphaFoldDB" id="A0A368YK38"/>
<dbReference type="OrthoDB" id="9885764at2"/>
<comment type="caution">
    <text evidence="1">The sequence shown here is derived from an EMBL/GenBank/DDBJ whole genome shotgun (WGS) entry which is preliminary data.</text>
</comment>
<dbReference type="Proteomes" id="UP000253345">
    <property type="component" value="Unassembled WGS sequence"/>
</dbReference>
<evidence type="ECO:0000313" key="2">
    <source>
        <dbReference type="Proteomes" id="UP000253345"/>
    </source>
</evidence>